<dbReference type="GO" id="GO:0009002">
    <property type="term" value="F:serine-type D-Ala-D-Ala carboxypeptidase activity"/>
    <property type="evidence" value="ECO:0007669"/>
    <property type="project" value="UniProtKB-EC"/>
</dbReference>
<dbReference type="Proteomes" id="UP001223586">
    <property type="component" value="Unassembled WGS sequence"/>
</dbReference>
<organism evidence="3 4">
    <name type="scientific">Bacillus chungangensis</name>
    <dbReference type="NCBI Taxonomy" id="587633"/>
    <lineage>
        <taxon>Bacteria</taxon>
        <taxon>Bacillati</taxon>
        <taxon>Bacillota</taxon>
        <taxon>Bacilli</taxon>
        <taxon>Bacillales</taxon>
        <taxon>Bacillaceae</taxon>
        <taxon>Bacillus</taxon>
    </lineage>
</organism>
<dbReference type="PANTHER" id="PTHR35333:SF3">
    <property type="entry name" value="BETA-LACTAMASE-TYPE TRANSPEPTIDASE FOLD CONTAINING PROTEIN"/>
    <property type="match status" value="1"/>
</dbReference>
<dbReference type="Pfam" id="PF13354">
    <property type="entry name" value="Beta-lactamase2"/>
    <property type="match status" value="1"/>
</dbReference>
<protein>
    <submittedName>
        <fullName evidence="3">D-alanyl-D-alanine carboxypeptidase</fullName>
        <ecNumber evidence="3">3.4.16.4</ecNumber>
    </submittedName>
</protein>
<feature type="transmembrane region" description="Helical" evidence="1">
    <location>
        <begin position="6"/>
        <end position="27"/>
    </location>
</feature>
<dbReference type="InterPro" id="IPR012338">
    <property type="entry name" value="Beta-lactam/transpept-like"/>
</dbReference>
<reference evidence="3 4" key="1">
    <citation type="submission" date="2023-07" db="EMBL/GenBank/DDBJ databases">
        <title>Genomic Encyclopedia of Type Strains, Phase IV (KMG-IV): sequencing the most valuable type-strain genomes for metagenomic binning, comparative biology and taxonomic classification.</title>
        <authorList>
            <person name="Goeker M."/>
        </authorList>
    </citation>
    <scope>NUCLEOTIDE SEQUENCE [LARGE SCALE GENOMIC DNA]</scope>
    <source>
        <strain evidence="3 4">DSM 23837</strain>
    </source>
</reference>
<name>A0ABT9WT35_9BACI</name>
<sequence length="376" mass="43021">MMNIIFWIIVSILLVIGSIFGIGIWLYHRDITKEDPEYVLQFLKGQRQSNDVSFYVRFNGEPLVKRNPHTKLPLASTVKYMVAVEFARQAAEREIDTKQKVSLEELDHYYIPKTDGGAHEAWLEQIKKDNLTDGKSVALLEAVKGMMLFSSNANTDYLIRVLGQEKINATVKAMHKDAHDPLYPIVGALFVPLYIKEKQQLSNKELLTVIQNISMEEYRELAIAIHEKWTTEPPTEEKKKALLKIMNMKMQKVWSDRLPAATTSAYIDMLQKLNSKADFSKEMYQYLKESIEHLMKSPANQEWLQHAGTKGGSTAFVSTDATYATDKKGNTTEFALFANNLKLKEQMKLTRNMNGFKLKILTDATFREKVKAALTE</sequence>
<dbReference type="SUPFAM" id="SSF56601">
    <property type="entry name" value="beta-lactamase/transpeptidase-like"/>
    <property type="match status" value="1"/>
</dbReference>
<gene>
    <name evidence="3" type="ORF">J2S08_002121</name>
</gene>
<proteinExistence type="predicted"/>
<dbReference type="PANTHER" id="PTHR35333">
    <property type="entry name" value="BETA-LACTAMASE"/>
    <property type="match status" value="1"/>
</dbReference>
<accession>A0ABT9WT35</accession>
<dbReference type="InterPro" id="IPR000871">
    <property type="entry name" value="Beta-lactam_class-A"/>
</dbReference>
<evidence type="ECO:0000313" key="4">
    <source>
        <dbReference type="Proteomes" id="UP001223586"/>
    </source>
</evidence>
<keyword evidence="1" id="KW-0812">Transmembrane</keyword>
<keyword evidence="1" id="KW-1133">Transmembrane helix</keyword>
<keyword evidence="1" id="KW-0472">Membrane</keyword>
<dbReference type="InterPro" id="IPR045155">
    <property type="entry name" value="Beta-lactam_cat"/>
</dbReference>
<dbReference type="RefSeq" id="WP_307229311.1">
    <property type="nucleotide sequence ID" value="NZ_JAUSTT010000011.1"/>
</dbReference>
<keyword evidence="3" id="KW-0121">Carboxypeptidase</keyword>
<evidence type="ECO:0000259" key="2">
    <source>
        <dbReference type="Pfam" id="PF13354"/>
    </source>
</evidence>
<keyword evidence="3" id="KW-0645">Protease</keyword>
<dbReference type="Gene3D" id="3.40.710.10">
    <property type="entry name" value="DD-peptidase/beta-lactamase superfamily"/>
    <property type="match status" value="1"/>
</dbReference>
<comment type="caution">
    <text evidence="3">The sequence shown here is derived from an EMBL/GenBank/DDBJ whole genome shotgun (WGS) entry which is preliminary data.</text>
</comment>
<keyword evidence="3" id="KW-0378">Hydrolase</keyword>
<dbReference type="EC" id="3.4.16.4" evidence="3"/>
<keyword evidence="4" id="KW-1185">Reference proteome</keyword>
<feature type="domain" description="Beta-lactamase class A catalytic" evidence="2">
    <location>
        <begin position="63"/>
        <end position="174"/>
    </location>
</feature>
<dbReference type="EMBL" id="JAUSTT010000011">
    <property type="protein sequence ID" value="MDQ0176284.1"/>
    <property type="molecule type" value="Genomic_DNA"/>
</dbReference>
<evidence type="ECO:0000256" key="1">
    <source>
        <dbReference type="SAM" id="Phobius"/>
    </source>
</evidence>
<evidence type="ECO:0000313" key="3">
    <source>
        <dbReference type="EMBL" id="MDQ0176284.1"/>
    </source>
</evidence>